<dbReference type="Proteomes" id="UP000234950">
    <property type="component" value="Unassembled WGS sequence"/>
</dbReference>
<evidence type="ECO:0000313" key="1">
    <source>
        <dbReference type="EMBL" id="PLS01234.1"/>
    </source>
</evidence>
<accession>A0A2N5H6V6</accession>
<dbReference type="EMBL" id="PGVE01000102">
    <property type="protein sequence ID" value="PLS01234.1"/>
    <property type="molecule type" value="Genomic_DNA"/>
</dbReference>
<protein>
    <submittedName>
        <fullName evidence="1">YrzI family protein</fullName>
    </submittedName>
</protein>
<dbReference type="OrthoDB" id="2974285at2"/>
<sequence>MTLNILFLTITIHKRKISSQEAEHQEIVEKLYEQNKDRQISMYRIM</sequence>
<gene>
    <name evidence="1" type="ORF">CVD27_26070</name>
</gene>
<proteinExistence type="predicted"/>
<name>A0A2N5H6V6_9BACI</name>
<dbReference type="AlphaFoldDB" id="A0A2N5H6V6"/>
<dbReference type="NCBIfam" id="TIGR02413">
    <property type="entry name" value="Bac_small_yrzI"/>
    <property type="match status" value="1"/>
</dbReference>
<evidence type="ECO:0000313" key="2">
    <source>
        <dbReference type="Proteomes" id="UP000234950"/>
    </source>
</evidence>
<comment type="caution">
    <text evidence="1">The sequence shown here is derived from an EMBL/GenBank/DDBJ whole genome shotgun (WGS) entry which is preliminary data.</text>
</comment>
<organism evidence="1 2">
    <name type="scientific">Neobacillus cucumis</name>
    <dbReference type="NCBI Taxonomy" id="1740721"/>
    <lineage>
        <taxon>Bacteria</taxon>
        <taxon>Bacillati</taxon>
        <taxon>Bacillota</taxon>
        <taxon>Bacilli</taxon>
        <taxon>Bacillales</taxon>
        <taxon>Bacillaceae</taxon>
        <taxon>Neobacillus</taxon>
    </lineage>
</organism>
<dbReference type="RefSeq" id="WP_101651915.1">
    <property type="nucleotide sequence ID" value="NZ_PGVE01000102.1"/>
</dbReference>
<reference evidence="1 2" key="1">
    <citation type="submission" date="2017-11" db="EMBL/GenBank/DDBJ databases">
        <title>Comparitive Functional Genomics of Dry Heat Resistant strains isolated from the Viking Spacecraft.</title>
        <authorList>
            <person name="Seuylemezian A."/>
            <person name="Cooper K."/>
            <person name="Vaishampayan P."/>
        </authorList>
    </citation>
    <scope>NUCLEOTIDE SEQUENCE [LARGE SCALE GENOMIC DNA]</scope>
    <source>
        <strain evidence="1 2">V32-6</strain>
    </source>
</reference>
<dbReference type="InterPro" id="IPR012655">
    <property type="entry name" value="YrzI"/>
</dbReference>
<dbReference type="Pfam" id="PF09501">
    <property type="entry name" value="Bac_small_YrzI"/>
    <property type="match status" value="1"/>
</dbReference>
<keyword evidence="2" id="KW-1185">Reference proteome</keyword>